<dbReference type="OrthoDB" id="7972585at2759"/>
<keyword evidence="3" id="KW-1185">Reference proteome</keyword>
<dbReference type="STRING" id="7232.A0A484B0S2"/>
<dbReference type="EMBL" id="LSRL02000301">
    <property type="protein sequence ID" value="TDG41832.1"/>
    <property type="molecule type" value="Genomic_DNA"/>
</dbReference>
<dbReference type="AlphaFoldDB" id="A0A484B0S2"/>
<feature type="signal peptide" evidence="1">
    <location>
        <begin position="1"/>
        <end position="19"/>
    </location>
</feature>
<evidence type="ECO:0000313" key="2">
    <source>
        <dbReference type="EMBL" id="TDG41832.1"/>
    </source>
</evidence>
<dbReference type="OMA" id="VKGFNCI"/>
<name>A0A484B0S2_DRONA</name>
<gene>
    <name evidence="2" type="ORF">AWZ03_011747</name>
</gene>
<dbReference type="Proteomes" id="UP000295192">
    <property type="component" value="Unassembled WGS sequence"/>
</dbReference>
<sequence length="209" mass="22690">MKFTLFALLAAFCVLSANAGTWQPLSGVPEIDMEFQPIDFADMEGEVAFDPELFGFFSAVWWSIKAALRSVKGFNCIIKWVVGIQDSALQFNADIVNCGLDATSDVTNLINANLKIINTASNIINLKSTICASTEEPDEQSITNSCAVKTLAQVFSLYKQVKSAIKLAKKIPQTGPNAVSCISDATNTLTSYYTQFPSNMKSCSKLTSN</sequence>
<protein>
    <recommendedName>
        <fullName evidence="4">Protein TsetseEP domain-containing protein</fullName>
    </recommendedName>
</protein>
<evidence type="ECO:0008006" key="4">
    <source>
        <dbReference type="Google" id="ProtNLM"/>
    </source>
</evidence>
<proteinExistence type="predicted"/>
<organism evidence="2 3">
    <name type="scientific">Drosophila navojoa</name>
    <name type="common">Fruit fly</name>
    <dbReference type="NCBI Taxonomy" id="7232"/>
    <lineage>
        <taxon>Eukaryota</taxon>
        <taxon>Metazoa</taxon>
        <taxon>Ecdysozoa</taxon>
        <taxon>Arthropoda</taxon>
        <taxon>Hexapoda</taxon>
        <taxon>Insecta</taxon>
        <taxon>Pterygota</taxon>
        <taxon>Neoptera</taxon>
        <taxon>Endopterygota</taxon>
        <taxon>Diptera</taxon>
        <taxon>Brachycera</taxon>
        <taxon>Muscomorpha</taxon>
        <taxon>Ephydroidea</taxon>
        <taxon>Drosophilidae</taxon>
        <taxon>Drosophila</taxon>
    </lineage>
</organism>
<comment type="caution">
    <text evidence="2">The sequence shown here is derived from an EMBL/GenBank/DDBJ whole genome shotgun (WGS) entry which is preliminary data.</text>
</comment>
<accession>A0A484B0S2</accession>
<evidence type="ECO:0000313" key="3">
    <source>
        <dbReference type="Proteomes" id="UP000295192"/>
    </source>
</evidence>
<feature type="chain" id="PRO_5019725757" description="Protein TsetseEP domain-containing protein" evidence="1">
    <location>
        <begin position="20"/>
        <end position="209"/>
    </location>
</feature>
<reference evidence="2 3" key="1">
    <citation type="journal article" date="2019" name="J. Hered.">
        <title>An Improved Genome Assembly for Drosophila navojoa, the Basal Species in the mojavensis Cluster.</title>
        <authorList>
            <person name="Vanderlinde T."/>
            <person name="Dupim E.G."/>
            <person name="Nazario-Yepiz N.O."/>
            <person name="Carvalho A.B."/>
        </authorList>
    </citation>
    <scope>NUCLEOTIDE SEQUENCE [LARGE SCALE GENOMIC DNA]</scope>
    <source>
        <strain evidence="2">Navoj_Jal97</strain>
        <tissue evidence="2">Whole organism</tissue>
    </source>
</reference>
<keyword evidence="1" id="KW-0732">Signal</keyword>
<evidence type="ECO:0000256" key="1">
    <source>
        <dbReference type="SAM" id="SignalP"/>
    </source>
</evidence>